<dbReference type="Proteomes" id="UP000001075">
    <property type="component" value="Unassembled WGS sequence"/>
</dbReference>
<sequence length="63" mass="7504">MAFLDFSTFQTVEILKSLKDIENKCDMSIFSEDLHRRINLSASKWWGSHDSEEIRFLEITMVY</sequence>
<name>G3I4U9_CRIGR</name>
<accession>G3I4U9</accession>
<dbReference type="AlphaFoldDB" id="G3I4U9"/>
<dbReference type="EMBL" id="JH001269">
    <property type="protein sequence ID" value="EGW13908.1"/>
    <property type="molecule type" value="Genomic_DNA"/>
</dbReference>
<organism evidence="1 2">
    <name type="scientific">Cricetulus griseus</name>
    <name type="common">Chinese hamster</name>
    <name type="synonym">Cricetulus barabensis griseus</name>
    <dbReference type="NCBI Taxonomy" id="10029"/>
    <lineage>
        <taxon>Eukaryota</taxon>
        <taxon>Metazoa</taxon>
        <taxon>Chordata</taxon>
        <taxon>Craniata</taxon>
        <taxon>Vertebrata</taxon>
        <taxon>Euteleostomi</taxon>
        <taxon>Mammalia</taxon>
        <taxon>Eutheria</taxon>
        <taxon>Euarchontoglires</taxon>
        <taxon>Glires</taxon>
        <taxon>Rodentia</taxon>
        <taxon>Myomorpha</taxon>
        <taxon>Muroidea</taxon>
        <taxon>Cricetidae</taxon>
        <taxon>Cricetinae</taxon>
        <taxon>Cricetulus</taxon>
    </lineage>
</organism>
<protein>
    <submittedName>
        <fullName evidence="1">Uncharacterized protein</fullName>
    </submittedName>
</protein>
<evidence type="ECO:0000313" key="2">
    <source>
        <dbReference type="Proteomes" id="UP000001075"/>
    </source>
</evidence>
<dbReference type="InParanoid" id="G3I4U9"/>
<gene>
    <name evidence="1" type="ORF">I79_018486</name>
</gene>
<evidence type="ECO:0000313" key="1">
    <source>
        <dbReference type="EMBL" id="EGW13908.1"/>
    </source>
</evidence>
<reference evidence="2" key="1">
    <citation type="journal article" date="2011" name="Nat. Biotechnol.">
        <title>The genomic sequence of the Chinese hamster ovary (CHO)-K1 cell line.</title>
        <authorList>
            <person name="Xu X."/>
            <person name="Nagarajan H."/>
            <person name="Lewis N.E."/>
            <person name="Pan S."/>
            <person name="Cai Z."/>
            <person name="Liu X."/>
            <person name="Chen W."/>
            <person name="Xie M."/>
            <person name="Wang W."/>
            <person name="Hammond S."/>
            <person name="Andersen M.R."/>
            <person name="Neff N."/>
            <person name="Passarelli B."/>
            <person name="Koh W."/>
            <person name="Fan H.C."/>
            <person name="Wang J."/>
            <person name="Gui Y."/>
            <person name="Lee K.H."/>
            <person name="Betenbaugh M.J."/>
            <person name="Quake S.R."/>
            <person name="Famili I."/>
            <person name="Palsson B.O."/>
            <person name="Wang J."/>
        </authorList>
    </citation>
    <scope>NUCLEOTIDE SEQUENCE [LARGE SCALE GENOMIC DNA]</scope>
    <source>
        <strain evidence="2">CHO K1 cell line</strain>
    </source>
</reference>
<proteinExistence type="predicted"/>